<accession>X0U9V3</accession>
<dbReference type="InterPro" id="IPR013517">
    <property type="entry name" value="FG-GAP"/>
</dbReference>
<evidence type="ECO:0000256" key="1">
    <source>
        <dbReference type="ARBA" id="ARBA00022729"/>
    </source>
</evidence>
<reference evidence="5" key="1">
    <citation type="journal article" date="2014" name="Front. Microbiol.">
        <title>High frequency of phylogenetically diverse reductive dehalogenase-homologous genes in deep subseafloor sedimentary metagenomes.</title>
        <authorList>
            <person name="Kawai M."/>
            <person name="Futagami T."/>
            <person name="Toyoda A."/>
            <person name="Takaki Y."/>
            <person name="Nishi S."/>
            <person name="Hori S."/>
            <person name="Arai W."/>
            <person name="Tsubouchi T."/>
            <person name="Morono Y."/>
            <person name="Uchiyama I."/>
            <person name="Ito T."/>
            <person name="Fujiyama A."/>
            <person name="Inagaki F."/>
            <person name="Takami H."/>
        </authorList>
    </citation>
    <scope>NUCLEOTIDE SEQUENCE</scope>
    <source>
        <strain evidence="5">Expedition CK06-06</strain>
    </source>
</reference>
<evidence type="ECO:0000256" key="2">
    <source>
        <dbReference type="ARBA" id="ARBA00022737"/>
    </source>
</evidence>
<evidence type="ECO:0000256" key="3">
    <source>
        <dbReference type="ARBA" id="ARBA00022801"/>
    </source>
</evidence>
<keyword evidence="1" id="KW-0732">Signal</keyword>
<comment type="caution">
    <text evidence="5">The sequence shown here is derived from an EMBL/GenBank/DDBJ whole genome shotgun (WGS) entry which is preliminary data.</text>
</comment>
<name>X0U9V3_9ZZZZ</name>
<feature type="non-terminal residue" evidence="5">
    <location>
        <position position="1"/>
    </location>
</feature>
<dbReference type="InterPro" id="IPR013519">
    <property type="entry name" value="Int_alpha_beta-p"/>
</dbReference>
<dbReference type="SMART" id="SM00191">
    <property type="entry name" value="Int_alpha"/>
    <property type="match status" value="4"/>
</dbReference>
<dbReference type="EMBL" id="BARS01019910">
    <property type="protein sequence ID" value="GAF96091.1"/>
    <property type="molecule type" value="Genomic_DNA"/>
</dbReference>
<evidence type="ECO:0000313" key="5">
    <source>
        <dbReference type="EMBL" id="GAF96091.1"/>
    </source>
</evidence>
<dbReference type="Gene3D" id="2.130.10.130">
    <property type="entry name" value="Integrin alpha, N-terminal"/>
    <property type="match status" value="2"/>
</dbReference>
<proteinExistence type="predicted"/>
<dbReference type="Pfam" id="PF01839">
    <property type="entry name" value="FG-GAP"/>
    <property type="match status" value="4"/>
</dbReference>
<gene>
    <name evidence="5" type="ORF">S01H1_32182</name>
</gene>
<sequence>FGELGDAVTAGDVNGDGIADIIAAAEAADGPEGERSNAGEVYVVFGAPDLRGRVSMAEGEHDLRILGIDPQDALGFSVASGDVNGDGVDDVIMVAQRAGGPGNTRDTAGEAYIIFGAADLGGSVDLAAGEQDVIIFGSDAHDLLSFCAAHDINGDGIDDIILGTGFGRGPGNARDRAGEAYIIFGSADLGGIIDLSDGSQDVVLFGAEAEDRLGSSLASGDLDGDGREELVVVAAHGDGPENGRPDAGEIYVIGPIQVEQSSR</sequence>
<dbReference type="SUPFAM" id="SSF69318">
    <property type="entry name" value="Integrin alpha N-terminal domain"/>
    <property type="match status" value="1"/>
</dbReference>
<dbReference type="PANTHER" id="PTHR23221">
    <property type="entry name" value="GLYCOSYLPHOSPHATIDYLINOSITOL PHOSPHOLIPASE D"/>
    <property type="match status" value="1"/>
</dbReference>
<keyword evidence="3" id="KW-0378">Hydrolase</keyword>
<keyword evidence="4" id="KW-0325">Glycoprotein</keyword>
<keyword evidence="2" id="KW-0677">Repeat</keyword>
<dbReference type="GO" id="GO:0016787">
    <property type="term" value="F:hydrolase activity"/>
    <property type="evidence" value="ECO:0007669"/>
    <property type="project" value="UniProtKB-KW"/>
</dbReference>
<evidence type="ECO:0000256" key="4">
    <source>
        <dbReference type="ARBA" id="ARBA00023180"/>
    </source>
</evidence>
<dbReference type="AlphaFoldDB" id="X0U9V3"/>
<dbReference type="InterPro" id="IPR028994">
    <property type="entry name" value="Integrin_alpha_N"/>
</dbReference>
<protein>
    <submittedName>
        <fullName evidence="5">Uncharacterized protein</fullName>
    </submittedName>
</protein>
<dbReference type="PANTHER" id="PTHR23221:SF7">
    <property type="entry name" value="PHOSPHATIDYLINOSITOL-GLYCAN-SPECIFIC PHOSPHOLIPASE D"/>
    <property type="match status" value="1"/>
</dbReference>
<organism evidence="5">
    <name type="scientific">marine sediment metagenome</name>
    <dbReference type="NCBI Taxonomy" id="412755"/>
    <lineage>
        <taxon>unclassified sequences</taxon>
        <taxon>metagenomes</taxon>
        <taxon>ecological metagenomes</taxon>
    </lineage>
</organism>